<dbReference type="STRING" id="1434700.SAMN06296427_103295"/>
<organism evidence="3 4">
    <name type="scientific">Moheibacter sediminis</name>
    <dbReference type="NCBI Taxonomy" id="1434700"/>
    <lineage>
        <taxon>Bacteria</taxon>
        <taxon>Pseudomonadati</taxon>
        <taxon>Bacteroidota</taxon>
        <taxon>Flavobacteriia</taxon>
        <taxon>Flavobacteriales</taxon>
        <taxon>Weeksellaceae</taxon>
        <taxon>Moheibacter</taxon>
    </lineage>
</organism>
<protein>
    <submittedName>
        <fullName evidence="3">Phospholipid/cholesterol/gamma-HCH transport system substrate-binding protein</fullName>
    </submittedName>
</protein>
<evidence type="ECO:0000313" key="3">
    <source>
        <dbReference type="EMBL" id="SMC52876.1"/>
    </source>
</evidence>
<dbReference type="InterPro" id="IPR052336">
    <property type="entry name" value="MlaD_Phospholipid_Transporter"/>
</dbReference>
<keyword evidence="1" id="KW-0812">Transmembrane</keyword>
<reference evidence="3 4" key="1">
    <citation type="submission" date="2017-04" db="EMBL/GenBank/DDBJ databases">
        <authorList>
            <person name="Afonso C.L."/>
            <person name="Miller P.J."/>
            <person name="Scott M.A."/>
            <person name="Spackman E."/>
            <person name="Goraichik I."/>
            <person name="Dimitrov K.M."/>
            <person name="Suarez D.L."/>
            <person name="Swayne D.E."/>
        </authorList>
    </citation>
    <scope>NUCLEOTIDE SEQUENCE [LARGE SCALE GENOMIC DNA]</scope>
    <source>
        <strain evidence="3 4">CGMCC 1.12708</strain>
    </source>
</reference>
<dbReference type="InterPro" id="IPR003399">
    <property type="entry name" value="Mce/MlaD"/>
</dbReference>
<keyword evidence="4" id="KW-1185">Reference proteome</keyword>
<keyword evidence="1" id="KW-1133">Transmembrane helix</keyword>
<dbReference type="PANTHER" id="PTHR33371">
    <property type="entry name" value="INTERMEMBRANE PHOSPHOLIPID TRANSPORT SYSTEM BINDING PROTEIN MLAD-RELATED"/>
    <property type="match status" value="1"/>
</dbReference>
<dbReference type="AlphaFoldDB" id="A0A1W1ZX00"/>
<dbReference type="OrthoDB" id="9769132at2"/>
<dbReference type="PANTHER" id="PTHR33371:SF4">
    <property type="entry name" value="INTERMEMBRANE PHOSPHOLIPID TRANSPORT SYSTEM BINDING PROTEIN MLAD"/>
    <property type="match status" value="1"/>
</dbReference>
<name>A0A1W1ZX00_9FLAO</name>
<feature type="transmembrane region" description="Helical" evidence="1">
    <location>
        <begin position="7"/>
        <end position="27"/>
    </location>
</feature>
<feature type="domain" description="Mce/MlaD" evidence="2">
    <location>
        <begin position="36"/>
        <end position="112"/>
    </location>
</feature>
<accession>A0A1W1ZX00</accession>
<evidence type="ECO:0000259" key="2">
    <source>
        <dbReference type="Pfam" id="PF02470"/>
    </source>
</evidence>
<dbReference type="Proteomes" id="UP000192393">
    <property type="component" value="Unassembled WGS sequence"/>
</dbReference>
<sequence>MRISKEVKTGVVVILTLVGFYSLFNFLKGKNLFASGNTYYVKYDDVSGLAPSKPVSVNGLRVGRVDEIKIMDKQSPIYFVVKISLERDIDFSKNTVAEIYEPGLMSGPEIRLLLDYKGPKARNEDTLRPLVKPSLTSMFSKELEPTKRKIDSLLVSVNSTMMSVDKLLDEENRQSLKNVLRNLDATLVTFNGTAQSITRTSDNANSLIIDNKAQLKNTLASAEQAIAKFGTMADKINNLELEKIIKNFEEASVNLNTVLAKVNSGEGTLGAMMNDKQLYDNLIQTSKTLDALLLDLKENPNRYVQFSIFGKKQKPTEEK</sequence>
<keyword evidence="1" id="KW-0472">Membrane</keyword>
<dbReference type="RefSeq" id="WP_084016870.1">
    <property type="nucleotide sequence ID" value="NZ_FWXS01000003.1"/>
</dbReference>
<evidence type="ECO:0000313" key="4">
    <source>
        <dbReference type="Proteomes" id="UP000192393"/>
    </source>
</evidence>
<evidence type="ECO:0000256" key="1">
    <source>
        <dbReference type="SAM" id="Phobius"/>
    </source>
</evidence>
<gene>
    <name evidence="3" type="ORF">SAMN06296427_103295</name>
</gene>
<dbReference type="EMBL" id="FWXS01000003">
    <property type="protein sequence ID" value="SMC52876.1"/>
    <property type="molecule type" value="Genomic_DNA"/>
</dbReference>
<proteinExistence type="predicted"/>
<dbReference type="Pfam" id="PF02470">
    <property type="entry name" value="MlaD"/>
    <property type="match status" value="1"/>
</dbReference>